<sequence>MPEHSVTAQPGVAPAARRAAGVMFAALYGELVPHAWRDPDSDLDAYSLFYHRSIAMGWLDDRSAGGGFEDRMLRAPGLWGMNDAGWNHPRAAPGAELISWFQVEASPVADDRPLPVQPFLRCAWDATARAGTLDLSAVQVLLPVQGLDPASRPPYAPVPAMRTKEWFAECAPEARTPVEVNINSGRDPSIPAVAKQVIEHLARLDQDVFGCGSHDVAGWDAVLPPPFDDRFWNGPPLHGVVLRGELAEWSCDAAGWLAEVVADSVAQLGVRSPLLLTVTRALSTG</sequence>
<dbReference type="AlphaFoldDB" id="A0A8J3TBD5"/>
<dbReference type="EMBL" id="BOON01000018">
    <property type="protein sequence ID" value="GII22396.1"/>
    <property type="molecule type" value="Genomic_DNA"/>
</dbReference>
<name>A0A8J3TBD5_9ACTN</name>
<dbReference type="RefSeq" id="WP_168114423.1">
    <property type="nucleotide sequence ID" value="NZ_BOON01000018.1"/>
</dbReference>
<protein>
    <submittedName>
        <fullName evidence="1">Uncharacterized protein</fullName>
    </submittedName>
</protein>
<accession>A0A8J3TBD5</accession>
<gene>
    <name evidence="1" type="ORF">Pme01_19930</name>
</gene>
<comment type="caution">
    <text evidence="1">The sequence shown here is derived from an EMBL/GenBank/DDBJ whole genome shotgun (WGS) entry which is preliminary data.</text>
</comment>
<evidence type="ECO:0000313" key="1">
    <source>
        <dbReference type="EMBL" id="GII22396.1"/>
    </source>
</evidence>
<reference evidence="1" key="1">
    <citation type="submission" date="2021-01" db="EMBL/GenBank/DDBJ databases">
        <title>Whole genome shotgun sequence of Planosporangium mesophilum NBRC 109066.</title>
        <authorList>
            <person name="Komaki H."/>
            <person name="Tamura T."/>
        </authorList>
    </citation>
    <scope>NUCLEOTIDE SEQUENCE</scope>
    <source>
        <strain evidence="1">NBRC 109066</strain>
    </source>
</reference>
<evidence type="ECO:0000313" key="2">
    <source>
        <dbReference type="Proteomes" id="UP000599074"/>
    </source>
</evidence>
<dbReference type="Proteomes" id="UP000599074">
    <property type="component" value="Unassembled WGS sequence"/>
</dbReference>
<organism evidence="1 2">
    <name type="scientific">Planosporangium mesophilum</name>
    <dbReference type="NCBI Taxonomy" id="689768"/>
    <lineage>
        <taxon>Bacteria</taxon>
        <taxon>Bacillati</taxon>
        <taxon>Actinomycetota</taxon>
        <taxon>Actinomycetes</taxon>
        <taxon>Micromonosporales</taxon>
        <taxon>Micromonosporaceae</taxon>
        <taxon>Planosporangium</taxon>
    </lineage>
</organism>
<proteinExistence type="predicted"/>
<keyword evidence="2" id="KW-1185">Reference proteome</keyword>